<keyword evidence="4" id="KW-1185">Reference proteome</keyword>
<reference evidence="3 4" key="1">
    <citation type="submission" date="2011-07" db="EMBL/GenBank/DDBJ databases">
        <authorList>
            <person name="Coyne R."/>
            <person name="Brami D."/>
            <person name="Johnson J."/>
            <person name="Hostetler J."/>
            <person name="Hannick L."/>
            <person name="Clark T."/>
            <person name="Cassidy-Hanley D."/>
            <person name="Inman J."/>
        </authorList>
    </citation>
    <scope>NUCLEOTIDE SEQUENCE [LARGE SCALE GENOMIC DNA]</scope>
    <source>
        <strain evidence="3 4">G5</strain>
    </source>
</reference>
<evidence type="ECO:0000313" key="3">
    <source>
        <dbReference type="EMBL" id="EGR27645.1"/>
    </source>
</evidence>
<feature type="transmembrane region" description="Helical" evidence="1">
    <location>
        <begin position="205"/>
        <end position="226"/>
    </location>
</feature>
<keyword evidence="3" id="KW-0378">Hydrolase</keyword>
<dbReference type="GeneID" id="14903712"/>
<dbReference type="SUPFAM" id="SSF47923">
    <property type="entry name" value="Ypt/Rab-GAP domain of gyp1p"/>
    <property type="match status" value="1"/>
</dbReference>
<dbReference type="InterPro" id="IPR000195">
    <property type="entry name" value="Rab-GAP-TBC_dom"/>
</dbReference>
<dbReference type="AlphaFoldDB" id="G0R4G1"/>
<evidence type="ECO:0000313" key="4">
    <source>
        <dbReference type="Proteomes" id="UP000008983"/>
    </source>
</evidence>
<dbReference type="EC" id="3.1.21.3" evidence="3"/>
<dbReference type="Proteomes" id="UP000008983">
    <property type="component" value="Unassembled WGS sequence"/>
</dbReference>
<accession>G0R4G1</accession>
<dbReference type="Gene3D" id="1.10.472.80">
    <property type="entry name" value="Ypt/Rab-GAP domain of gyp1p, domain 3"/>
    <property type="match status" value="1"/>
</dbReference>
<dbReference type="Pfam" id="PF00566">
    <property type="entry name" value="RabGAP-TBC"/>
    <property type="match status" value="1"/>
</dbReference>
<feature type="non-terminal residue" evidence="3">
    <location>
        <position position="1"/>
    </location>
</feature>
<feature type="domain" description="Rab-GAP TBC" evidence="2">
    <location>
        <begin position="51"/>
        <end position="223"/>
    </location>
</feature>
<name>G0R4G1_ICHMU</name>
<dbReference type="OrthoDB" id="1668230at2759"/>
<proteinExistence type="predicted"/>
<evidence type="ECO:0000256" key="1">
    <source>
        <dbReference type="SAM" id="Phobius"/>
    </source>
</evidence>
<dbReference type="InParanoid" id="G0R4G1"/>
<dbReference type="EMBL" id="GL984342">
    <property type="protein sequence ID" value="EGR27645.1"/>
    <property type="molecule type" value="Genomic_DNA"/>
</dbReference>
<sequence>VQYSSKIKQGNQINTPKNIYQTQNSGKTYKNVRLSQVNNQNLQNQIGNSSFLSQIKKKTDNQDLNRNSYQEILKHESNNIFQSFNSENKNKTQNINRISYWNKALLIQDEKINYANNDTQILNTQLDLQNQIVIFQDTIRTRCTLLNQNLQKKLELFLTFYCKNEDIDFNSLQCFFSAFTLLLKYHDPNLHNILSKNDIVPEIYAYPWFITLFARCLIITLSIIKFENLKYQRTKRNIQSQFQKEWKFIYI</sequence>
<keyword evidence="1" id="KW-1133">Transmembrane helix</keyword>
<evidence type="ECO:0000259" key="2">
    <source>
        <dbReference type="Pfam" id="PF00566"/>
    </source>
</evidence>
<dbReference type="eggNOG" id="KOG3636">
    <property type="taxonomic scope" value="Eukaryota"/>
</dbReference>
<dbReference type="STRING" id="857967.G0R4G1"/>
<gene>
    <name evidence="3" type="ORF">IMG5_192310</name>
</gene>
<keyword evidence="1" id="KW-0812">Transmembrane</keyword>
<dbReference type="GO" id="GO:0009035">
    <property type="term" value="F:type I site-specific deoxyribonuclease activity"/>
    <property type="evidence" value="ECO:0007669"/>
    <property type="project" value="UniProtKB-EC"/>
</dbReference>
<protein>
    <submittedName>
        <fullName evidence="3">TBC domain protein</fullName>
        <ecNumber evidence="3">3.1.21.3</ecNumber>
    </submittedName>
</protein>
<keyword evidence="1" id="KW-0472">Membrane</keyword>
<organism evidence="3 4">
    <name type="scientific">Ichthyophthirius multifiliis</name>
    <name type="common">White spot disease agent</name>
    <name type="synonym">Ich</name>
    <dbReference type="NCBI Taxonomy" id="5932"/>
    <lineage>
        <taxon>Eukaryota</taxon>
        <taxon>Sar</taxon>
        <taxon>Alveolata</taxon>
        <taxon>Ciliophora</taxon>
        <taxon>Intramacronucleata</taxon>
        <taxon>Oligohymenophorea</taxon>
        <taxon>Hymenostomatida</taxon>
        <taxon>Ophryoglenina</taxon>
        <taxon>Ichthyophthirius</taxon>
    </lineage>
</organism>
<dbReference type="InterPro" id="IPR035969">
    <property type="entry name" value="Rab-GAP_TBC_sf"/>
</dbReference>
<dbReference type="RefSeq" id="XP_004025097.1">
    <property type="nucleotide sequence ID" value="XM_004025048.1"/>
</dbReference>